<dbReference type="RefSeq" id="XP_007895506.1">
    <property type="nucleotide sequence ID" value="XM_007897315.2"/>
</dbReference>
<dbReference type="PANTHER" id="PTHR15974:SF0">
    <property type="entry name" value="CYTOKINE-LIKE PROTEIN 1"/>
    <property type="match status" value="1"/>
</dbReference>
<name>V9LHK0_CALMI</name>
<dbReference type="GO" id="GO:0045944">
    <property type="term" value="P:positive regulation of transcription by RNA polymerase II"/>
    <property type="evidence" value="ECO:0007669"/>
    <property type="project" value="TreeGrafter"/>
</dbReference>
<protein>
    <submittedName>
        <fullName evidence="2">Cytokine-like protein 1</fullName>
    </submittedName>
</protein>
<evidence type="ECO:0000256" key="1">
    <source>
        <dbReference type="SAM" id="SignalP"/>
    </source>
</evidence>
<reference evidence="2 4" key="3">
    <citation type="journal article" date="2014" name="Nature">
        <title>Elephant shark genome provides unique insights into gnathostome evolution.</title>
        <authorList>
            <consortium name="International Elephant Shark Genome Sequencing Consortium"/>
            <person name="Venkatesh B."/>
            <person name="Lee A.P."/>
            <person name="Ravi V."/>
            <person name="Maurya A.K."/>
            <person name="Lian M.M."/>
            <person name="Swann J.B."/>
            <person name="Ohta Y."/>
            <person name="Flajnik M.F."/>
            <person name="Sutoh Y."/>
            <person name="Kasahara M."/>
            <person name="Hoon S."/>
            <person name="Gangu V."/>
            <person name="Roy S.W."/>
            <person name="Irimia M."/>
            <person name="Korzh V."/>
            <person name="Kondrychyn I."/>
            <person name="Lim Z.W."/>
            <person name="Tay B.H."/>
            <person name="Tohari S."/>
            <person name="Kong K.W."/>
            <person name="Ho S."/>
            <person name="Lorente-Galdos B."/>
            <person name="Quilez J."/>
            <person name="Marques-Bonet T."/>
            <person name="Raney B.J."/>
            <person name="Ingham P.W."/>
            <person name="Tay A."/>
            <person name="Hillier L.W."/>
            <person name="Minx P."/>
            <person name="Boehm T."/>
            <person name="Wilson R.K."/>
            <person name="Brenner S."/>
            <person name="Warren W.C."/>
        </authorList>
    </citation>
    <scope>NUCLEOTIDE SEQUENCE</scope>
    <source>
        <tissue evidence="2">Brain</tissue>
    </source>
</reference>
<dbReference type="KEGG" id="cmk:103181093"/>
<feature type="chain" id="PRO_5044739668" evidence="1">
    <location>
        <begin position="20"/>
        <end position="139"/>
    </location>
</feature>
<proteinExistence type="evidence at transcript level"/>
<dbReference type="PANTHER" id="PTHR15974">
    <property type="entry name" value="CYTOKINE-LIKE PROTEIN 1"/>
    <property type="match status" value="1"/>
</dbReference>
<evidence type="ECO:0000313" key="4">
    <source>
        <dbReference type="Proteomes" id="UP000314986"/>
    </source>
</evidence>
<evidence type="ECO:0000313" key="2">
    <source>
        <dbReference type="EMBL" id="AFP12644.1"/>
    </source>
</evidence>
<dbReference type="OMA" id="CYSRMLT"/>
<dbReference type="GeneID" id="103181093"/>
<gene>
    <name evidence="3" type="primary">LOC103181093</name>
</gene>
<dbReference type="CTD" id="54360"/>
<keyword evidence="1" id="KW-0732">Signal</keyword>
<dbReference type="Pfam" id="PF15153">
    <property type="entry name" value="CYTL1"/>
    <property type="match status" value="1"/>
</dbReference>
<reference evidence="4" key="1">
    <citation type="journal article" date="2006" name="Science">
        <title>Ancient noncoding elements conserved in the human genome.</title>
        <authorList>
            <person name="Venkatesh B."/>
            <person name="Kirkness E.F."/>
            <person name="Loh Y.H."/>
            <person name="Halpern A.L."/>
            <person name="Lee A.P."/>
            <person name="Johnson J."/>
            <person name="Dandona N."/>
            <person name="Viswanathan L.D."/>
            <person name="Tay A."/>
            <person name="Venter J.C."/>
            <person name="Strausberg R.L."/>
            <person name="Brenner S."/>
        </authorList>
    </citation>
    <scope>NUCLEOTIDE SEQUENCE [LARGE SCALE GENOMIC DNA]</scope>
</reference>
<reference evidence="4" key="2">
    <citation type="journal article" date="2007" name="PLoS Biol.">
        <title>Survey sequencing and comparative analysis of the elephant shark (Callorhinchus milii) genome.</title>
        <authorList>
            <person name="Venkatesh B."/>
            <person name="Kirkness E.F."/>
            <person name="Loh Y.H."/>
            <person name="Halpern A.L."/>
            <person name="Lee A.P."/>
            <person name="Johnson J."/>
            <person name="Dandona N."/>
            <person name="Viswanathan L.D."/>
            <person name="Tay A."/>
            <person name="Venter J.C."/>
            <person name="Strausberg R.L."/>
            <person name="Brenner S."/>
        </authorList>
    </citation>
    <scope>NUCLEOTIDE SEQUENCE [LARGE SCALE GENOMIC DNA]</scope>
</reference>
<dbReference type="Ensembl" id="ENSCMIT00000041063.1">
    <property type="protein sequence ID" value="ENSCMIP00000040491.1"/>
    <property type="gene ID" value="ENSCMIG00000016876.1"/>
</dbReference>
<reference evidence="3" key="4">
    <citation type="submission" date="2025-05" db="UniProtKB">
        <authorList>
            <consortium name="Ensembl"/>
        </authorList>
    </citation>
    <scope>IDENTIFICATION</scope>
</reference>
<sequence>MDLIKQLVFLSTFLVIVDCTPPTCYSSVLNLSKRIMKSLKRLQTFAITKPCVAILPNFYIDVHNSCVMIKLRDHLYFLDNLSSPRCQKLSRITWLKVRIRRLYKIINQVCYRDLVFFTDDCAALENPPPTQDPQEELLN</sequence>
<feature type="signal peptide" evidence="1">
    <location>
        <begin position="1"/>
        <end position="19"/>
    </location>
</feature>
<dbReference type="EMBL" id="JW880127">
    <property type="protein sequence ID" value="AFP12644.1"/>
    <property type="molecule type" value="mRNA"/>
</dbReference>
<dbReference type="InterPro" id="IPR029253">
    <property type="entry name" value="CYTL1"/>
</dbReference>
<keyword evidence="4" id="KW-1185">Reference proteome</keyword>
<dbReference type="OrthoDB" id="9899179at2759"/>
<dbReference type="GeneTree" id="ENSGT00390000016221"/>
<organism evidence="2">
    <name type="scientific">Callorhinchus milii</name>
    <name type="common">Ghost shark</name>
    <dbReference type="NCBI Taxonomy" id="7868"/>
    <lineage>
        <taxon>Eukaryota</taxon>
        <taxon>Metazoa</taxon>
        <taxon>Chordata</taxon>
        <taxon>Craniata</taxon>
        <taxon>Vertebrata</taxon>
        <taxon>Chondrichthyes</taxon>
        <taxon>Holocephali</taxon>
        <taxon>Chimaeriformes</taxon>
        <taxon>Callorhinchidae</taxon>
        <taxon>Callorhinchus</taxon>
    </lineage>
</organism>
<evidence type="ECO:0000313" key="3">
    <source>
        <dbReference type="Ensembl" id="ENSCMIP00000040491.1"/>
    </source>
</evidence>
<dbReference type="Proteomes" id="UP000314986">
    <property type="component" value="Unassembled WGS sequence"/>
</dbReference>
<dbReference type="AlphaFoldDB" id="V9LHK0"/>
<accession>V9LHK0</accession>
<dbReference type="STRING" id="7868.ENSCMIP00000040491"/>